<geneLocation type="chloroplast" evidence="9"/>
<protein>
    <recommendedName>
        <fullName evidence="6 7">Small ribosomal subunit protein uS8c</fullName>
    </recommendedName>
</protein>
<dbReference type="Pfam" id="PF00410">
    <property type="entry name" value="Ribosomal_S8"/>
    <property type="match status" value="1"/>
</dbReference>
<dbReference type="GO" id="GO:0019843">
    <property type="term" value="F:rRNA binding"/>
    <property type="evidence" value="ECO:0007669"/>
    <property type="project" value="UniProtKB-UniRule"/>
</dbReference>
<gene>
    <name evidence="7 9" type="primary">rps8</name>
</gene>
<evidence type="ECO:0000256" key="7">
    <source>
        <dbReference type="HAMAP-Rule" id="MF_01302"/>
    </source>
</evidence>
<dbReference type="GO" id="GO:0009507">
    <property type="term" value="C:chloroplast"/>
    <property type="evidence" value="ECO:0007669"/>
    <property type="project" value="UniProtKB-SubCell"/>
</dbReference>
<comment type="subunit">
    <text evidence="3 7">Part of the 30S ribosomal subunit.</text>
</comment>
<dbReference type="GO" id="GO:1990904">
    <property type="term" value="C:ribonucleoprotein complex"/>
    <property type="evidence" value="ECO:0007669"/>
    <property type="project" value="UniProtKB-KW"/>
</dbReference>
<reference evidence="9" key="1">
    <citation type="submission" date="2022-05" db="EMBL/GenBank/DDBJ databases">
        <title>Unprecedent plastid genome of Gastrodia.</title>
        <authorList>
            <person name="Wen Y."/>
            <person name="Jin X."/>
        </authorList>
    </citation>
    <scope>NUCLEOTIDE SEQUENCE</scope>
    <source>
        <strain evidence="9">Jin X.H. 31639</strain>
    </source>
</reference>
<proteinExistence type="inferred from homology"/>
<dbReference type="GeneID" id="74848664"/>
<comment type="similarity">
    <text evidence="2 7 8">Belongs to the universal ribosomal protein uS8 family.</text>
</comment>
<dbReference type="GO" id="GO:0005840">
    <property type="term" value="C:ribosome"/>
    <property type="evidence" value="ECO:0007669"/>
    <property type="project" value="UniProtKB-KW"/>
</dbReference>
<keyword evidence="9" id="KW-0934">Plastid</keyword>
<dbReference type="InterPro" id="IPR000630">
    <property type="entry name" value="Ribosomal_uS8"/>
</dbReference>
<dbReference type="RefSeq" id="YP_010471577.1">
    <property type="nucleotide sequence ID" value="NC_066064.1"/>
</dbReference>
<sequence length="134" mass="15423">MGKDIIYKILTSIRNVDENKTKIKIVKIASTNITNNIIRILLQEGFIKDVRINHISNKIKLLVLTLRYKMKNNKKTINFKKKSFTGLQIYSNYKKIPRVLGGIGILILSTSLGLMTDKEAKRKRIGGEVLCYIW</sequence>
<comment type="function">
    <text evidence="1 7">One of the primary rRNA binding proteins, it binds directly to 16S rRNA central domain where it helps coordinate assembly of the platform of the 30S subunit.</text>
</comment>
<dbReference type="GO" id="GO:0003735">
    <property type="term" value="F:structural constituent of ribosome"/>
    <property type="evidence" value="ECO:0007669"/>
    <property type="project" value="InterPro"/>
</dbReference>
<name>A0A976YHF2_9ASPA</name>
<dbReference type="GO" id="GO:0006412">
    <property type="term" value="P:translation"/>
    <property type="evidence" value="ECO:0007669"/>
    <property type="project" value="UniProtKB-UniRule"/>
</dbReference>
<dbReference type="InterPro" id="IPR047863">
    <property type="entry name" value="Ribosomal_uS8_CS"/>
</dbReference>
<dbReference type="FunFam" id="3.30.1490.10:FF:000001">
    <property type="entry name" value="30S ribosomal protein S8"/>
    <property type="match status" value="1"/>
</dbReference>
<organism evidence="9">
    <name type="scientific">Gastrodia peichatieniana</name>
    <dbReference type="NCBI Taxonomy" id="2974004"/>
    <lineage>
        <taxon>Eukaryota</taxon>
        <taxon>Viridiplantae</taxon>
        <taxon>Streptophyta</taxon>
        <taxon>Embryophyta</taxon>
        <taxon>Tracheophyta</taxon>
        <taxon>Spermatophyta</taxon>
        <taxon>Magnoliopsida</taxon>
        <taxon>Liliopsida</taxon>
        <taxon>Asparagales</taxon>
        <taxon>Orchidaceae</taxon>
        <taxon>Epidendroideae</taxon>
        <taxon>Gastrodieae</taxon>
        <taxon>Gastrodia</taxon>
    </lineage>
</organism>
<dbReference type="AlphaFoldDB" id="A0A976YHF2"/>
<keyword evidence="7" id="KW-0699">rRNA-binding</keyword>
<evidence type="ECO:0000256" key="8">
    <source>
        <dbReference type="RuleBase" id="RU003660"/>
    </source>
</evidence>
<keyword evidence="5 7" id="KW-0687">Ribonucleoprotein</keyword>
<dbReference type="PROSITE" id="PS00053">
    <property type="entry name" value="RIBOSOMAL_S8"/>
    <property type="match status" value="1"/>
</dbReference>
<dbReference type="Gene3D" id="3.30.1490.10">
    <property type="match status" value="1"/>
</dbReference>
<evidence type="ECO:0000256" key="3">
    <source>
        <dbReference type="ARBA" id="ARBA00011458"/>
    </source>
</evidence>
<keyword evidence="7" id="KW-0694">RNA-binding</keyword>
<dbReference type="SUPFAM" id="SSF56047">
    <property type="entry name" value="Ribosomal protein S8"/>
    <property type="match status" value="1"/>
</dbReference>
<dbReference type="InterPro" id="IPR035987">
    <property type="entry name" value="Ribosomal_uS8_sf"/>
</dbReference>
<evidence type="ECO:0000256" key="5">
    <source>
        <dbReference type="ARBA" id="ARBA00023274"/>
    </source>
</evidence>
<dbReference type="HAMAP" id="MF_01302_B">
    <property type="entry name" value="Ribosomal_uS8_B"/>
    <property type="match status" value="1"/>
</dbReference>
<evidence type="ECO:0000313" key="9">
    <source>
        <dbReference type="EMBL" id="UVG40935.1"/>
    </source>
</evidence>
<dbReference type="PANTHER" id="PTHR11758">
    <property type="entry name" value="40S RIBOSOMAL PROTEIN S15A"/>
    <property type="match status" value="1"/>
</dbReference>
<evidence type="ECO:0000256" key="1">
    <source>
        <dbReference type="ARBA" id="ARBA00002569"/>
    </source>
</evidence>
<evidence type="ECO:0000256" key="4">
    <source>
        <dbReference type="ARBA" id="ARBA00022980"/>
    </source>
</evidence>
<keyword evidence="9" id="KW-0150">Chloroplast</keyword>
<comment type="subcellular location">
    <subcellularLocation>
        <location evidence="7">Plastid</location>
        <location evidence="7">Chloroplast</location>
    </subcellularLocation>
</comment>
<keyword evidence="4 7" id="KW-0689">Ribosomal protein</keyword>
<evidence type="ECO:0000256" key="6">
    <source>
        <dbReference type="ARBA" id="ARBA00035153"/>
    </source>
</evidence>
<dbReference type="EMBL" id="ON515484">
    <property type="protein sequence ID" value="UVG40935.1"/>
    <property type="molecule type" value="Genomic_DNA"/>
</dbReference>
<accession>A0A976YHF2</accession>
<dbReference type="Gene3D" id="3.30.1370.30">
    <property type="match status" value="1"/>
</dbReference>
<evidence type="ECO:0000256" key="2">
    <source>
        <dbReference type="ARBA" id="ARBA00006471"/>
    </source>
</evidence>